<keyword evidence="3" id="KW-1185">Reference proteome</keyword>
<dbReference type="Pfam" id="PF04149">
    <property type="entry name" value="DUF397"/>
    <property type="match status" value="1"/>
</dbReference>
<accession>A0ABQ2Y6G7</accession>
<sequence length="75" mass="8428">MIRHDLPEDAWCKSSYSTDTGPNCIEMQSTEDHLVAIGDSKDRPRGALTLSPAAWATFVHSIRNSRREDVFQPVL</sequence>
<proteinExistence type="predicted"/>
<gene>
    <name evidence="2" type="ORF">GCM10010324_12440</name>
</gene>
<evidence type="ECO:0000313" key="2">
    <source>
        <dbReference type="EMBL" id="GGX69075.1"/>
    </source>
</evidence>
<dbReference type="EMBL" id="BMUT01000002">
    <property type="protein sequence ID" value="GGX69075.1"/>
    <property type="molecule type" value="Genomic_DNA"/>
</dbReference>
<reference evidence="3" key="1">
    <citation type="journal article" date="2019" name="Int. J. Syst. Evol. Microbiol.">
        <title>The Global Catalogue of Microorganisms (GCM) 10K type strain sequencing project: providing services to taxonomists for standard genome sequencing and annotation.</title>
        <authorList>
            <consortium name="The Broad Institute Genomics Platform"/>
            <consortium name="The Broad Institute Genome Sequencing Center for Infectious Disease"/>
            <person name="Wu L."/>
            <person name="Ma J."/>
        </authorList>
    </citation>
    <scope>NUCLEOTIDE SEQUENCE [LARGE SCALE GENOMIC DNA]</scope>
    <source>
        <strain evidence="3">JCM 4586</strain>
    </source>
</reference>
<dbReference type="InterPro" id="IPR007278">
    <property type="entry name" value="DUF397"/>
</dbReference>
<feature type="domain" description="DUF397" evidence="1">
    <location>
        <begin position="10"/>
        <end position="63"/>
    </location>
</feature>
<evidence type="ECO:0000313" key="3">
    <source>
        <dbReference type="Proteomes" id="UP000659223"/>
    </source>
</evidence>
<organism evidence="2 3">
    <name type="scientific">Streptomyces hiroshimensis</name>
    <dbReference type="NCBI Taxonomy" id="66424"/>
    <lineage>
        <taxon>Bacteria</taxon>
        <taxon>Bacillati</taxon>
        <taxon>Actinomycetota</taxon>
        <taxon>Actinomycetes</taxon>
        <taxon>Kitasatosporales</taxon>
        <taxon>Streptomycetaceae</taxon>
        <taxon>Streptomyces</taxon>
    </lineage>
</organism>
<name>A0ABQ2Y6G7_9ACTN</name>
<dbReference type="Proteomes" id="UP000659223">
    <property type="component" value="Unassembled WGS sequence"/>
</dbReference>
<comment type="caution">
    <text evidence="2">The sequence shown here is derived from an EMBL/GenBank/DDBJ whole genome shotgun (WGS) entry which is preliminary data.</text>
</comment>
<protein>
    <recommendedName>
        <fullName evidence="1">DUF397 domain-containing protein</fullName>
    </recommendedName>
</protein>
<evidence type="ECO:0000259" key="1">
    <source>
        <dbReference type="Pfam" id="PF04149"/>
    </source>
</evidence>